<evidence type="ECO:0000313" key="2">
    <source>
        <dbReference type="Proteomes" id="UP001208017"/>
    </source>
</evidence>
<reference evidence="1 2" key="1">
    <citation type="submission" date="2022-11" db="EMBL/GenBank/DDBJ databases">
        <title>Study of microbial diversity in lake waters.</title>
        <authorList>
            <person name="Zhang J."/>
        </authorList>
    </citation>
    <scope>NUCLEOTIDE SEQUENCE [LARGE SCALE GENOMIC DNA]</scope>
    <source>
        <strain evidence="1 2">DT12</strain>
    </source>
</reference>
<keyword evidence="2" id="KW-1185">Reference proteome</keyword>
<evidence type="ECO:0000313" key="1">
    <source>
        <dbReference type="EMBL" id="MCX7568681.1"/>
    </source>
</evidence>
<organism evidence="1 2">
    <name type="scientific">Tumebacillus lacus</name>
    <dbReference type="NCBI Taxonomy" id="2995335"/>
    <lineage>
        <taxon>Bacteria</taxon>
        <taxon>Bacillati</taxon>
        <taxon>Bacillota</taxon>
        <taxon>Bacilli</taxon>
        <taxon>Bacillales</taxon>
        <taxon>Alicyclobacillaceae</taxon>
        <taxon>Tumebacillus</taxon>
    </lineage>
</organism>
<comment type="caution">
    <text evidence="1">The sequence shown here is derived from an EMBL/GenBank/DDBJ whole genome shotgun (WGS) entry which is preliminary data.</text>
</comment>
<dbReference type="Proteomes" id="UP001208017">
    <property type="component" value="Unassembled WGS sequence"/>
</dbReference>
<protein>
    <submittedName>
        <fullName evidence="1">Uncharacterized protein</fullName>
    </submittedName>
</protein>
<proteinExistence type="predicted"/>
<name>A0ABT3WVQ5_9BACL</name>
<dbReference type="RefSeq" id="WP_267149921.1">
    <property type="nucleotide sequence ID" value="NZ_JAPMLT010000001.1"/>
</dbReference>
<gene>
    <name evidence="1" type="ORF">OS242_01685</name>
</gene>
<dbReference type="EMBL" id="JAPMLT010000001">
    <property type="protein sequence ID" value="MCX7568681.1"/>
    <property type="molecule type" value="Genomic_DNA"/>
</dbReference>
<sequence>MQSAILRNAFHFHEIAENVLSLVRDLVGAKTFFIAYTNQEVFTVLKLISEENSPLRPDSLPLESSY</sequence>
<accession>A0ABT3WVQ5</accession>